<protein>
    <submittedName>
        <fullName evidence="2">Uncharacterized protein</fullName>
    </submittedName>
</protein>
<evidence type="ECO:0000313" key="3">
    <source>
        <dbReference type="Proteomes" id="UP000231069"/>
    </source>
</evidence>
<dbReference type="AlphaFoldDB" id="A0A2M7RRA4"/>
<accession>A0A2M7RRA4</accession>
<comment type="caution">
    <text evidence="2">The sequence shown here is derived from an EMBL/GenBank/DDBJ whole genome shotgun (WGS) entry which is preliminary data.</text>
</comment>
<feature type="region of interest" description="Disordered" evidence="1">
    <location>
        <begin position="1"/>
        <end position="74"/>
    </location>
</feature>
<proteinExistence type="predicted"/>
<reference evidence="3" key="1">
    <citation type="submission" date="2017-09" db="EMBL/GenBank/DDBJ databases">
        <title>Depth-based differentiation of microbial function through sediment-hosted aquifers and enrichment of novel symbionts in the deep terrestrial subsurface.</title>
        <authorList>
            <person name="Probst A.J."/>
            <person name="Ladd B."/>
            <person name="Jarett J.K."/>
            <person name="Geller-Mcgrath D.E."/>
            <person name="Sieber C.M.K."/>
            <person name="Emerson J.B."/>
            <person name="Anantharaman K."/>
            <person name="Thomas B.C."/>
            <person name="Malmstrom R."/>
            <person name="Stieglmeier M."/>
            <person name="Klingl A."/>
            <person name="Woyke T."/>
            <person name="Ryan C.M."/>
            <person name="Banfield J.F."/>
        </authorList>
    </citation>
    <scope>NUCLEOTIDE SEQUENCE [LARGE SCALE GENOMIC DNA]</scope>
</reference>
<evidence type="ECO:0000256" key="1">
    <source>
        <dbReference type="SAM" id="MobiDB-lite"/>
    </source>
</evidence>
<name>A0A2M7RRA4_9BACT</name>
<feature type="compositionally biased region" description="Pro residues" evidence="1">
    <location>
        <begin position="1"/>
        <end position="11"/>
    </location>
</feature>
<evidence type="ECO:0000313" key="2">
    <source>
        <dbReference type="EMBL" id="PIZ02615.1"/>
    </source>
</evidence>
<sequence>MAETPPAPRPAEPSRQPPADALKQGSDRPVPRGRKSLIDRVLHRPDPQSRWQDHDDVADRGRDPDRKKEMKESDNEVCVEVLLDRYETTINAEPNVRGFPQAQELDLWSKYLVEELAIAAGLDFQEPRADGGVRNILEESDSELAAYIYRNKAKLNLSHLSPQMRSAAFFVMKGTEWELSLALGKRGEFTAEPTAGTHLKGAGREGLKTMGQLAKLGTPWHDVPGLGRAALGLGDETAEAVRQIYQDVSLSGVVFAVKRFFNPRETADETRFMEQRLRQRHVTSYEMDSPGYKSRYAKLLESSGETEIYRRLFAAQRASMVYTEAATGKGIRDPEYKKLYDMTLDDDPDRFLTGNRFNRRTEYASSLRSILERNYPYARTLSDLREEDRVPALMQALRETITVVAKEHAEAVIKMGSERTFYETDVAEARGKLAAIKINEIHSPDEELAKYEQEAIDSWTPTHESYKSNDETLTAKNTLKAQNGKAISDLDESILSWGKVLADPTSSAGNRTTAQQRIDSLTESRKALVHTDTTLSTDILQFEKTLADAEAKLIGELQGTYTSPSDLAEIVAFVTGSKISDKSKLEGFIIMKKAAAAAKKREAGKATKLEQDSAKERQKIGDKVLDVIAEKRDEIAENFIGATSPESIAKLGDLERPEAFIKYLGLDKDAIGDERVLPPLRLARLMSYHLNMDIDPNDITEANLGGYWTNIYRNFCDNADGYARAKVVIEIYNDRFNAIREKLDPFTDVLHYERPRQVQELIPFRKDHAEGFEATLEKQGIFVGRDAVVDKVGGLALVAVNGQITMYRDETVGLPGSEHREYRVINGISGGGDLGIEADATGNKVLVTKPGETDEMTARNTLLTEYSRRSVMAKCSALTAGAALTIVDSNGINRIITKTAGPPPNALMVTAAPELAVLGLPALPLDQFVTASAATEFNLEEGGKLVLDKFRKRSEHLHALSHEKRSDSKDTGFQEHVVSVDNVPEEIIWVQEAPSSTNPFGNAVAIEFKGDQVYFEQRSYNLTDAKWEQSTYAIVGSTDARISLSDFLALTGTVDTGGLRIQMLASTFDLLTQMPPEQRKRLGFQKAGTDINVQDLPNGYNGRATVEVDAEGEIVVNDVLAGMPRPLSEILNFAVYGNDGTAAPRYDQLPVVPATLYDQLNLRLQADVGAEFLRALHRRKTGK</sequence>
<dbReference type="Proteomes" id="UP000231069">
    <property type="component" value="Unassembled WGS sequence"/>
</dbReference>
<organism evidence="2 3">
    <name type="scientific">Candidatus Gottesmanbacteria bacterium CG_4_10_14_0_8_um_filter_37_24</name>
    <dbReference type="NCBI Taxonomy" id="1974574"/>
    <lineage>
        <taxon>Bacteria</taxon>
        <taxon>Candidatus Gottesmaniibacteriota</taxon>
    </lineage>
</organism>
<feature type="compositionally biased region" description="Basic and acidic residues" evidence="1">
    <location>
        <begin position="25"/>
        <end position="74"/>
    </location>
</feature>
<gene>
    <name evidence="2" type="ORF">COY59_03800</name>
</gene>
<dbReference type="EMBL" id="PFMK01000068">
    <property type="protein sequence ID" value="PIZ02615.1"/>
    <property type="molecule type" value="Genomic_DNA"/>
</dbReference>